<evidence type="ECO:0000313" key="3">
    <source>
        <dbReference type="Proteomes" id="UP000779507"/>
    </source>
</evidence>
<evidence type="ECO:0000256" key="1">
    <source>
        <dbReference type="SAM" id="SignalP"/>
    </source>
</evidence>
<feature type="chain" id="PRO_5046404023" evidence="1">
    <location>
        <begin position="22"/>
        <end position="184"/>
    </location>
</feature>
<protein>
    <submittedName>
        <fullName evidence="2">Uncharacterized protein</fullName>
    </submittedName>
</protein>
<comment type="caution">
    <text evidence="2">The sequence shown here is derived from an EMBL/GenBank/DDBJ whole genome shotgun (WGS) entry which is preliminary data.</text>
</comment>
<dbReference type="EMBL" id="JABSNP010000011">
    <property type="protein sequence ID" value="NRT19777.1"/>
    <property type="molecule type" value="Genomic_DNA"/>
</dbReference>
<dbReference type="Proteomes" id="UP000779507">
    <property type="component" value="Unassembled WGS sequence"/>
</dbReference>
<keyword evidence="3" id="KW-1185">Reference proteome</keyword>
<name>A0ABX2FS51_9BACT</name>
<gene>
    <name evidence="2" type="ORF">HNP98_002611</name>
</gene>
<keyword evidence="1" id="KW-0732">Signal</keyword>
<reference evidence="2 3" key="1">
    <citation type="submission" date="2020-05" db="EMBL/GenBank/DDBJ databases">
        <title>Genomic Encyclopedia of Type Strains, Phase IV (KMG-V): Genome sequencing to study the core and pangenomes of soil and plant-associated prokaryotes.</title>
        <authorList>
            <person name="Whitman W."/>
        </authorList>
    </citation>
    <scope>NUCLEOTIDE SEQUENCE [LARGE SCALE GENOMIC DNA]</scope>
    <source>
        <strain evidence="2 3">9A</strain>
    </source>
</reference>
<accession>A0ABX2FS51</accession>
<dbReference type="RefSeq" id="WP_173810482.1">
    <property type="nucleotide sequence ID" value="NZ_JABSNP010000011.1"/>
</dbReference>
<proteinExistence type="predicted"/>
<evidence type="ECO:0000313" key="2">
    <source>
        <dbReference type="EMBL" id="NRT19777.1"/>
    </source>
</evidence>
<sequence length="184" mass="20513">MKNVTCAWLLLLLLAFGGCQKATPDPAEPEDAYPFVAGDLLVGIKVGVPIEQVFQLANAQQFVINQMNGFDYVSALPKDSLAYVQRVVRAKPYFNQRGFTPYTYLSAVDGSLREASTFFSMDLASQQDWLATVPQLRLTAGTGDYRNVQLKVPAGQEKFWRAELRKNPVVKWTELNTIGGVKLY</sequence>
<dbReference type="PROSITE" id="PS51257">
    <property type="entry name" value="PROKAR_LIPOPROTEIN"/>
    <property type="match status" value="1"/>
</dbReference>
<feature type="signal peptide" evidence="1">
    <location>
        <begin position="1"/>
        <end position="21"/>
    </location>
</feature>
<organism evidence="2 3">
    <name type="scientific">Hymenobacter caeli</name>
    <dbReference type="NCBI Taxonomy" id="2735894"/>
    <lineage>
        <taxon>Bacteria</taxon>
        <taxon>Pseudomonadati</taxon>
        <taxon>Bacteroidota</taxon>
        <taxon>Cytophagia</taxon>
        <taxon>Cytophagales</taxon>
        <taxon>Hymenobacteraceae</taxon>
        <taxon>Hymenobacter</taxon>
    </lineage>
</organism>